<dbReference type="GO" id="GO:0004842">
    <property type="term" value="F:ubiquitin-protein transferase activity"/>
    <property type="evidence" value="ECO:0007669"/>
    <property type="project" value="TreeGrafter"/>
</dbReference>
<keyword evidence="3" id="KW-0862">Zinc</keyword>
<dbReference type="CDD" id="cd16649">
    <property type="entry name" value="mRING-HC-C3HC5_CGRF1-like"/>
    <property type="match status" value="1"/>
</dbReference>
<dbReference type="STRING" id="4540.A0A3L6Q318"/>
<dbReference type="PANTHER" id="PTHR42647:SF68">
    <property type="entry name" value="OS11G0542100 PROTEIN"/>
    <property type="match status" value="1"/>
</dbReference>
<keyword evidence="4" id="KW-0175">Coiled coil</keyword>
<gene>
    <name evidence="5" type="ORF">C2845_PM17G10810</name>
</gene>
<organism evidence="5 6">
    <name type="scientific">Panicum miliaceum</name>
    <name type="common">Proso millet</name>
    <name type="synonym">Broomcorn millet</name>
    <dbReference type="NCBI Taxonomy" id="4540"/>
    <lineage>
        <taxon>Eukaryota</taxon>
        <taxon>Viridiplantae</taxon>
        <taxon>Streptophyta</taxon>
        <taxon>Embryophyta</taxon>
        <taxon>Tracheophyta</taxon>
        <taxon>Spermatophyta</taxon>
        <taxon>Magnoliopsida</taxon>
        <taxon>Liliopsida</taxon>
        <taxon>Poales</taxon>
        <taxon>Poaceae</taxon>
        <taxon>PACMAD clade</taxon>
        <taxon>Panicoideae</taxon>
        <taxon>Panicodae</taxon>
        <taxon>Paniceae</taxon>
        <taxon>Panicinae</taxon>
        <taxon>Panicum</taxon>
        <taxon>Panicum sect. Panicum</taxon>
    </lineage>
</organism>
<dbReference type="Pfam" id="PF13920">
    <property type="entry name" value="zf-C3HC4_3"/>
    <property type="match status" value="1"/>
</dbReference>
<proteinExistence type="predicted"/>
<dbReference type="OrthoDB" id="1711136at2759"/>
<protein>
    <submittedName>
        <fullName evidence="5">BOI-related E3 ubiquitin-protein ligase 3</fullName>
    </submittedName>
</protein>
<evidence type="ECO:0000313" key="5">
    <source>
        <dbReference type="EMBL" id="RLM69259.1"/>
    </source>
</evidence>
<evidence type="ECO:0000313" key="6">
    <source>
        <dbReference type="Proteomes" id="UP000275267"/>
    </source>
</evidence>
<keyword evidence="1" id="KW-0479">Metal-binding</keyword>
<name>A0A3L6Q318_PANMI</name>
<evidence type="ECO:0000256" key="1">
    <source>
        <dbReference type="ARBA" id="ARBA00022723"/>
    </source>
</evidence>
<evidence type="ECO:0000256" key="3">
    <source>
        <dbReference type="ARBA" id="ARBA00022833"/>
    </source>
</evidence>
<keyword evidence="2" id="KW-0863">Zinc-finger</keyword>
<comment type="caution">
    <text evidence="5">The sequence shown here is derived from an EMBL/GenBank/DDBJ whole genome shotgun (WGS) entry which is preliminary data.</text>
</comment>
<accession>A0A3L6Q318</accession>
<evidence type="ECO:0000256" key="2">
    <source>
        <dbReference type="ARBA" id="ARBA00022771"/>
    </source>
</evidence>
<evidence type="ECO:0000256" key="4">
    <source>
        <dbReference type="SAM" id="Coils"/>
    </source>
</evidence>
<dbReference type="PANTHER" id="PTHR42647">
    <property type="entry name" value="SBP (S-RIBONUCLEASE BINDING PROTEIN) FAMILY PROTEIN"/>
    <property type="match status" value="1"/>
</dbReference>
<reference evidence="6" key="1">
    <citation type="journal article" date="2019" name="Nat. Commun.">
        <title>The genome of broomcorn millet.</title>
        <authorList>
            <person name="Zou C."/>
            <person name="Miki D."/>
            <person name="Li D."/>
            <person name="Tang Q."/>
            <person name="Xiao L."/>
            <person name="Rajput S."/>
            <person name="Deng P."/>
            <person name="Jia W."/>
            <person name="Huang R."/>
            <person name="Zhang M."/>
            <person name="Sun Y."/>
            <person name="Hu J."/>
            <person name="Fu X."/>
            <person name="Schnable P.S."/>
            <person name="Li F."/>
            <person name="Zhang H."/>
            <person name="Feng B."/>
            <person name="Zhu X."/>
            <person name="Liu R."/>
            <person name="Schnable J.C."/>
            <person name="Zhu J.-K."/>
            <person name="Zhang H."/>
        </authorList>
    </citation>
    <scope>NUCLEOTIDE SEQUENCE [LARGE SCALE GENOMIC DNA]</scope>
</reference>
<dbReference type="InterPro" id="IPR013083">
    <property type="entry name" value="Znf_RING/FYVE/PHD"/>
</dbReference>
<dbReference type="EMBL" id="PQIB02000014">
    <property type="protein sequence ID" value="RLM69259.1"/>
    <property type="molecule type" value="Genomic_DNA"/>
</dbReference>
<dbReference type="GO" id="GO:0008270">
    <property type="term" value="F:zinc ion binding"/>
    <property type="evidence" value="ECO:0007669"/>
    <property type="project" value="UniProtKB-KW"/>
</dbReference>
<dbReference type="AlphaFoldDB" id="A0A3L6Q318"/>
<keyword evidence="6" id="KW-1185">Reference proteome</keyword>
<sequence>MAVHQARFAGGLAGCLPQCAGYGELQDYGALLSAAAVDDGWRQYDCPAGVASGGQSELTCNGGAAAVLPPRKRGREDEPERYVVPAPSAALLPIPGLHESLAVAQRPPATLGAAATSRMADSATASTSGRPDTATAAASSVADALVAEMCRQGAEVDALVRAECDRLRAGLERARKRRCVALARAAAVGAARVLRNREVELEAARRGAAELEERLRQAAAESQAWRGAARSSEAVAAGLRATLATLLLGGAGAGSAARPAEEGYGDSGSCCFVADAEDAPVVHAAATATSSANIKRACRGCGGGEASVLLLPCRHLCLCKACEPRADACPVCLAPKNASIHVATD</sequence>
<feature type="coiled-coil region" evidence="4">
    <location>
        <begin position="194"/>
        <end position="228"/>
    </location>
</feature>
<dbReference type="Gene3D" id="3.30.40.10">
    <property type="entry name" value="Zinc/RING finger domain, C3HC4 (zinc finger)"/>
    <property type="match status" value="1"/>
</dbReference>
<dbReference type="Proteomes" id="UP000275267">
    <property type="component" value="Unassembled WGS sequence"/>
</dbReference>